<feature type="compositionally biased region" description="Polar residues" evidence="3">
    <location>
        <begin position="296"/>
        <end position="320"/>
    </location>
</feature>
<protein>
    <submittedName>
        <fullName evidence="4">Uncharacterized protein</fullName>
    </submittedName>
</protein>
<comment type="caution">
    <text evidence="4">The sequence shown here is derived from an EMBL/GenBank/DDBJ whole genome shotgun (WGS) entry which is preliminary data.</text>
</comment>
<sequence>MELLCVASPGLYSSPKKKLTPMQKSVSPLVWCRQVLDYPSPDVECAKKSLIHKLDQTMSALKRQNLYNNPFNSVSYTSPYSPNASSPYSSGFNSPSSTPVRPPIVKQLILPGNSGNLKSSSDRNPPLSPQSSIDSELSASELDEDSIGSNYKLNDVTDVQILARMQEESLRQEYAATTSRRSSGSSCNSTRRGTFSDQELDAQSLDDEDDSMHHAVYPAVNRFSPSPRNSPRPSPKQSPRNSPRSRSPARGIEYSRVSPQPMISRLQQPRLSLQGHPTDLQTSNVKNEEKLRRSLPNLSRTSNTQVDSVKSSRSDSNFQVPNGGIPRMQPQASASKYYSSLFFNSFAKAEKFASYFSQSQTVASNFIYKKSPNQLDPSSKLTYGSERLPSDEHSPSKCSQQYQQRYSNQTDRDNRDEKWLAQTQCPFCWGYSSASQQTCTACPQSLSFSKKAQVSCLLSLPGTETDIPSSSWTELTSLIARNLGLPLTASASRKSPAGTDTSWGKGAAQHPGPTHERKPEGDIPYTTEPPKATVMLVIYNGGAHSHKMAVPSRSGPPEAQVTRASQGLCCQQWQQQRCDGASPSPDHWVASRPDGSQT</sequence>
<feature type="region of interest" description="Disordered" evidence="3">
    <location>
        <begin position="80"/>
        <end position="142"/>
    </location>
</feature>
<evidence type="ECO:0000313" key="5">
    <source>
        <dbReference type="Proteomes" id="UP001177744"/>
    </source>
</evidence>
<feature type="region of interest" description="Disordered" evidence="3">
    <location>
        <begin position="219"/>
        <end position="327"/>
    </location>
</feature>
<accession>A0AA40IA99</accession>
<feature type="region of interest" description="Disordered" evidence="3">
    <location>
        <begin position="173"/>
        <end position="198"/>
    </location>
</feature>
<dbReference type="Proteomes" id="UP001177744">
    <property type="component" value="Unassembled WGS sequence"/>
</dbReference>
<evidence type="ECO:0000313" key="4">
    <source>
        <dbReference type="EMBL" id="KAK1345952.1"/>
    </source>
</evidence>
<reference evidence="4" key="1">
    <citation type="submission" date="2023-06" db="EMBL/GenBank/DDBJ databases">
        <title>Reference genome for the Northern bat (Eptesicus nilssonii), a most northern bat species.</title>
        <authorList>
            <person name="Laine V.N."/>
            <person name="Pulliainen A.T."/>
            <person name="Lilley T.M."/>
        </authorList>
    </citation>
    <scope>NUCLEOTIDE SEQUENCE</scope>
    <source>
        <strain evidence="4">BLF_Eptnil</strain>
        <tissue evidence="4">Kidney</tissue>
    </source>
</reference>
<proteinExistence type="inferred from homology"/>
<feature type="region of interest" description="Disordered" evidence="3">
    <location>
        <begin position="377"/>
        <end position="415"/>
    </location>
</feature>
<feature type="compositionally biased region" description="Low complexity" evidence="3">
    <location>
        <begin position="80"/>
        <end position="99"/>
    </location>
</feature>
<keyword evidence="5" id="KW-1185">Reference proteome</keyword>
<feature type="region of interest" description="Disordered" evidence="3">
    <location>
        <begin position="547"/>
        <end position="566"/>
    </location>
</feature>
<dbReference type="GO" id="GO:0031122">
    <property type="term" value="P:cytoplasmic microtubule organization"/>
    <property type="evidence" value="ECO:0007669"/>
    <property type="project" value="TreeGrafter"/>
</dbReference>
<dbReference type="Pfam" id="PF15301">
    <property type="entry name" value="SLAIN"/>
    <property type="match status" value="1"/>
</dbReference>
<feature type="compositionally biased region" description="Polar residues" evidence="3">
    <location>
        <begin position="113"/>
        <end position="123"/>
    </location>
</feature>
<dbReference type="EMBL" id="JAULJE010000002">
    <property type="protein sequence ID" value="KAK1345952.1"/>
    <property type="molecule type" value="Genomic_DNA"/>
</dbReference>
<feature type="compositionally biased region" description="Low complexity" evidence="3">
    <location>
        <begin position="237"/>
        <end position="248"/>
    </location>
</feature>
<feature type="compositionally biased region" description="Low complexity" evidence="3">
    <location>
        <begin position="177"/>
        <end position="193"/>
    </location>
</feature>
<name>A0AA40IA99_CNENI</name>
<dbReference type="PANTHER" id="PTHR22406">
    <property type="entry name" value="NASCENT POLYPEPTIDE-ASSOCIATED COMPLEX SUBUNIT ALPHA, MUSCLE-SPECIFIC FORM"/>
    <property type="match status" value="1"/>
</dbReference>
<evidence type="ECO:0000256" key="1">
    <source>
        <dbReference type="ARBA" id="ARBA00006652"/>
    </source>
</evidence>
<dbReference type="GO" id="GO:0031116">
    <property type="term" value="P:positive regulation of microtubule polymerization"/>
    <property type="evidence" value="ECO:0007669"/>
    <property type="project" value="TreeGrafter"/>
</dbReference>
<gene>
    <name evidence="4" type="ORF">QTO34_008417</name>
</gene>
<dbReference type="GO" id="GO:0007020">
    <property type="term" value="P:microtubule nucleation"/>
    <property type="evidence" value="ECO:0007669"/>
    <property type="project" value="TreeGrafter"/>
</dbReference>
<feature type="region of interest" description="Disordered" evidence="3">
    <location>
        <begin position="575"/>
        <end position="598"/>
    </location>
</feature>
<keyword evidence="2" id="KW-0175">Coiled coil</keyword>
<evidence type="ECO:0000256" key="3">
    <source>
        <dbReference type="SAM" id="MobiDB-lite"/>
    </source>
</evidence>
<dbReference type="GO" id="GO:0035371">
    <property type="term" value="C:microtubule plus-end"/>
    <property type="evidence" value="ECO:0007669"/>
    <property type="project" value="TreeGrafter"/>
</dbReference>
<organism evidence="4 5">
    <name type="scientific">Cnephaeus nilssonii</name>
    <name type="common">Northern bat</name>
    <name type="synonym">Eptesicus nilssonii</name>
    <dbReference type="NCBI Taxonomy" id="3371016"/>
    <lineage>
        <taxon>Eukaryota</taxon>
        <taxon>Metazoa</taxon>
        <taxon>Chordata</taxon>
        <taxon>Craniata</taxon>
        <taxon>Vertebrata</taxon>
        <taxon>Euteleostomi</taxon>
        <taxon>Mammalia</taxon>
        <taxon>Eutheria</taxon>
        <taxon>Laurasiatheria</taxon>
        <taxon>Chiroptera</taxon>
        <taxon>Yangochiroptera</taxon>
        <taxon>Vespertilionidae</taxon>
        <taxon>Cnephaeus</taxon>
    </lineage>
</organism>
<comment type="similarity">
    <text evidence="1">Belongs to the SLAIN motif-containing family.</text>
</comment>
<feature type="region of interest" description="Disordered" evidence="3">
    <location>
        <begin position="489"/>
        <end position="528"/>
    </location>
</feature>
<feature type="non-terminal residue" evidence="4">
    <location>
        <position position="598"/>
    </location>
</feature>
<feature type="compositionally biased region" description="Polar residues" evidence="3">
    <location>
        <begin position="396"/>
        <end position="409"/>
    </location>
</feature>
<feature type="compositionally biased region" description="Low complexity" evidence="3">
    <location>
        <begin position="131"/>
        <end position="140"/>
    </location>
</feature>
<dbReference type="InterPro" id="IPR026179">
    <property type="entry name" value="Slain"/>
</dbReference>
<dbReference type="PANTHER" id="PTHR22406:SF4">
    <property type="entry name" value="SLAIN MOTIF-CONTAINING PROTEIN 2"/>
    <property type="match status" value="1"/>
</dbReference>
<evidence type="ECO:0000256" key="2">
    <source>
        <dbReference type="ARBA" id="ARBA00023054"/>
    </source>
</evidence>
<dbReference type="AlphaFoldDB" id="A0AA40IA99"/>
<feature type="compositionally biased region" description="Polar residues" evidence="3">
    <location>
        <begin position="489"/>
        <end position="502"/>
    </location>
</feature>